<dbReference type="Proteomes" id="UP000428328">
    <property type="component" value="Chromosome"/>
</dbReference>
<evidence type="ECO:0000313" key="6">
    <source>
        <dbReference type="Proteomes" id="UP000428328"/>
    </source>
</evidence>
<name>A0A6I6JC68_9BACT</name>
<dbReference type="InterPro" id="IPR036890">
    <property type="entry name" value="HATPase_C_sf"/>
</dbReference>
<dbReference type="AlphaFoldDB" id="A0A6I6JC68"/>
<dbReference type="EC" id="2.7.13.3" evidence="2"/>
<comment type="catalytic activity">
    <reaction evidence="1">
        <text>ATP + protein L-histidine = ADP + protein N-phospho-L-histidine.</text>
        <dbReference type="EC" id="2.7.13.3"/>
    </reaction>
</comment>
<accession>A0A6I6JC68</accession>
<dbReference type="InterPro" id="IPR004358">
    <property type="entry name" value="Sig_transdc_His_kin-like_C"/>
</dbReference>
<dbReference type="RefSeq" id="WP_158946936.1">
    <property type="nucleotide sequence ID" value="NZ_CP046400.1"/>
</dbReference>
<dbReference type="PRINTS" id="PR00344">
    <property type="entry name" value="BCTRLSENSOR"/>
</dbReference>
<dbReference type="Pfam" id="PF02518">
    <property type="entry name" value="HATPase_c"/>
    <property type="match status" value="1"/>
</dbReference>
<evidence type="ECO:0000256" key="2">
    <source>
        <dbReference type="ARBA" id="ARBA00012438"/>
    </source>
</evidence>
<keyword evidence="6" id="KW-1185">Reference proteome</keyword>
<sequence>MGKTSGSDDANGASGNEFATDEARHEYVMMRIKEKLVDYEGYDFSMQQVRAFNIFFELAQELRGRDMFYTVCMMIPRVLFGLESNIYILEDEETFVLAGCSGDRCALDSTRPWDDKLTNHVVRADGHLYIPIHCNPGYTDLLAFPPPHNIIGCFEMYPCDNLGDQALLFLEKFVNRIGFQLHHRIIRSRNREHLQFIKSMVQDIGHNVIVPNMYFKLYFNRLKRQIEALHVTTERVLTMMAECGRDECVDVGNELARTAVSIDQQYKEIYRHYETTSMFLETLLRRRHFEEGRYVLIKREVNLRTNVLEPQLDRYSQRFEERGIQVGFALGGAPDQMIRLVMDPGLIAQVYANFFSNAVKYTDEATLPDGRHGKFVSYGWEVLKDHFGEGRPGIRMWVTSTGRPLTLADPMDVFKPGFRADNVAGKSGTGRGLYFVRQVVELHHGSVGYRHSAYGNEFSFILPFEQAKEAE</sequence>
<dbReference type="PANTHER" id="PTHR43547:SF2">
    <property type="entry name" value="HYBRID SIGNAL TRANSDUCTION HISTIDINE KINASE C"/>
    <property type="match status" value="1"/>
</dbReference>
<dbReference type="GO" id="GO:0000155">
    <property type="term" value="F:phosphorelay sensor kinase activity"/>
    <property type="evidence" value="ECO:0007669"/>
    <property type="project" value="TreeGrafter"/>
</dbReference>
<proteinExistence type="predicted"/>
<evidence type="ECO:0000313" key="5">
    <source>
        <dbReference type="EMBL" id="QGY39711.1"/>
    </source>
</evidence>
<keyword evidence="5" id="KW-0418">Kinase</keyword>
<dbReference type="SUPFAM" id="SSF55874">
    <property type="entry name" value="ATPase domain of HSP90 chaperone/DNA topoisomerase II/histidine kinase"/>
    <property type="match status" value="1"/>
</dbReference>
<dbReference type="PANTHER" id="PTHR43547">
    <property type="entry name" value="TWO-COMPONENT HISTIDINE KINASE"/>
    <property type="match status" value="1"/>
</dbReference>
<dbReference type="EMBL" id="CP046400">
    <property type="protein sequence ID" value="QGY39711.1"/>
    <property type="molecule type" value="Genomic_DNA"/>
</dbReference>
<keyword evidence="5" id="KW-0808">Transferase</keyword>
<evidence type="ECO:0000256" key="1">
    <source>
        <dbReference type="ARBA" id="ARBA00000085"/>
    </source>
</evidence>
<dbReference type="KEGG" id="psel:GM415_06125"/>
<dbReference type="InterPro" id="IPR003594">
    <property type="entry name" value="HATPase_dom"/>
</dbReference>
<dbReference type="PROSITE" id="PS50109">
    <property type="entry name" value="HIS_KIN"/>
    <property type="match status" value="1"/>
</dbReference>
<dbReference type="InterPro" id="IPR005467">
    <property type="entry name" value="His_kinase_dom"/>
</dbReference>
<gene>
    <name evidence="5" type="ORF">GM415_06125</name>
</gene>
<evidence type="ECO:0000259" key="4">
    <source>
        <dbReference type="PROSITE" id="PS50109"/>
    </source>
</evidence>
<organism evidence="5 6">
    <name type="scientific">Pseudodesulfovibrio cashew</name>
    <dbReference type="NCBI Taxonomy" id="2678688"/>
    <lineage>
        <taxon>Bacteria</taxon>
        <taxon>Pseudomonadati</taxon>
        <taxon>Thermodesulfobacteriota</taxon>
        <taxon>Desulfovibrionia</taxon>
        <taxon>Desulfovibrionales</taxon>
        <taxon>Desulfovibrionaceae</taxon>
    </lineage>
</organism>
<protein>
    <recommendedName>
        <fullName evidence="2">histidine kinase</fullName>
        <ecNumber evidence="2">2.7.13.3</ecNumber>
    </recommendedName>
</protein>
<dbReference type="Gene3D" id="3.30.565.10">
    <property type="entry name" value="Histidine kinase-like ATPase, C-terminal domain"/>
    <property type="match status" value="1"/>
</dbReference>
<evidence type="ECO:0000256" key="3">
    <source>
        <dbReference type="ARBA" id="ARBA00022553"/>
    </source>
</evidence>
<dbReference type="SMART" id="SM00387">
    <property type="entry name" value="HATPase_c"/>
    <property type="match status" value="1"/>
</dbReference>
<reference evidence="5 6" key="1">
    <citation type="submission" date="2019-11" db="EMBL/GenBank/DDBJ databases">
        <authorList>
            <person name="Zheng R.K."/>
            <person name="Sun C.M."/>
        </authorList>
    </citation>
    <scope>NUCLEOTIDE SEQUENCE [LARGE SCALE GENOMIC DNA]</scope>
    <source>
        <strain evidence="5 6">SRB007</strain>
    </source>
</reference>
<feature type="domain" description="Histidine kinase" evidence="4">
    <location>
        <begin position="279"/>
        <end position="466"/>
    </location>
</feature>
<keyword evidence="3" id="KW-0597">Phosphoprotein</keyword>